<dbReference type="OrthoDB" id="160405at2759"/>
<dbReference type="InterPro" id="IPR019013">
    <property type="entry name" value="Vma21"/>
</dbReference>
<evidence type="ECO:0000256" key="2">
    <source>
        <dbReference type="ARBA" id="ARBA00022824"/>
    </source>
</evidence>
<sequence length="90" mass="9621">MSAQVAPARVVDQAANGGVLIKLIIFSLSLAIVPISMYFGSLKYVWNGNSTYAAMSAIFAANIVLVSYIIVSILEDRPAVATVDETKKSR</sequence>
<evidence type="ECO:0000313" key="8">
    <source>
        <dbReference type="Proteomes" id="UP000294933"/>
    </source>
</evidence>
<evidence type="ECO:0000256" key="3">
    <source>
        <dbReference type="ARBA" id="ARBA00022989"/>
    </source>
</evidence>
<keyword evidence="5" id="KW-0968">Cytoplasmic vesicle</keyword>
<name>A0A4R5XG03_9AGAM</name>
<proteinExistence type="predicted"/>
<dbReference type="Proteomes" id="UP000294933">
    <property type="component" value="Unassembled WGS sequence"/>
</dbReference>
<protein>
    <recommendedName>
        <fullName evidence="9">Vacuolar ATPase assembly integral membrane protein VMA21</fullName>
    </recommendedName>
</protein>
<evidence type="ECO:0000313" key="7">
    <source>
        <dbReference type="EMBL" id="TDL29722.1"/>
    </source>
</evidence>
<keyword evidence="1 6" id="KW-0812">Transmembrane</keyword>
<keyword evidence="4 6" id="KW-0472">Membrane</keyword>
<dbReference type="VEuPathDB" id="FungiDB:BD410DRAFT_892966"/>
<evidence type="ECO:0000256" key="6">
    <source>
        <dbReference type="SAM" id="Phobius"/>
    </source>
</evidence>
<keyword evidence="8" id="KW-1185">Reference proteome</keyword>
<keyword evidence="3 6" id="KW-1133">Transmembrane helix</keyword>
<dbReference type="AlphaFoldDB" id="A0A4R5XG03"/>
<organism evidence="7 8">
    <name type="scientific">Rickenella mellea</name>
    <dbReference type="NCBI Taxonomy" id="50990"/>
    <lineage>
        <taxon>Eukaryota</taxon>
        <taxon>Fungi</taxon>
        <taxon>Dikarya</taxon>
        <taxon>Basidiomycota</taxon>
        <taxon>Agaricomycotina</taxon>
        <taxon>Agaricomycetes</taxon>
        <taxon>Hymenochaetales</taxon>
        <taxon>Rickenellaceae</taxon>
        <taxon>Rickenella</taxon>
    </lineage>
</organism>
<evidence type="ECO:0000256" key="4">
    <source>
        <dbReference type="ARBA" id="ARBA00023136"/>
    </source>
</evidence>
<gene>
    <name evidence="7" type="ORF">BD410DRAFT_892966</name>
</gene>
<keyword evidence="2" id="KW-0256">Endoplasmic reticulum</keyword>
<evidence type="ECO:0000256" key="5">
    <source>
        <dbReference type="ARBA" id="ARBA00023329"/>
    </source>
</evidence>
<accession>A0A4R5XG03</accession>
<feature type="transmembrane region" description="Helical" evidence="6">
    <location>
        <begin position="20"/>
        <end position="40"/>
    </location>
</feature>
<dbReference type="Pfam" id="PF09446">
    <property type="entry name" value="VMA21"/>
    <property type="match status" value="1"/>
</dbReference>
<feature type="transmembrane region" description="Helical" evidence="6">
    <location>
        <begin position="52"/>
        <end position="74"/>
    </location>
</feature>
<dbReference type="GO" id="GO:0070072">
    <property type="term" value="P:vacuolar proton-transporting V-type ATPase complex assembly"/>
    <property type="evidence" value="ECO:0007669"/>
    <property type="project" value="InterPro"/>
</dbReference>
<evidence type="ECO:0000256" key="1">
    <source>
        <dbReference type="ARBA" id="ARBA00022692"/>
    </source>
</evidence>
<dbReference type="EMBL" id="ML170156">
    <property type="protein sequence ID" value="TDL29722.1"/>
    <property type="molecule type" value="Genomic_DNA"/>
</dbReference>
<evidence type="ECO:0008006" key="9">
    <source>
        <dbReference type="Google" id="ProtNLM"/>
    </source>
</evidence>
<dbReference type="STRING" id="50990.A0A4R5XG03"/>
<dbReference type="GO" id="GO:0031410">
    <property type="term" value="C:cytoplasmic vesicle"/>
    <property type="evidence" value="ECO:0007669"/>
    <property type="project" value="UniProtKB-KW"/>
</dbReference>
<reference evidence="7 8" key="1">
    <citation type="submission" date="2018-06" db="EMBL/GenBank/DDBJ databases">
        <title>A transcriptomic atlas of mushroom development highlights an independent origin of complex multicellularity.</title>
        <authorList>
            <consortium name="DOE Joint Genome Institute"/>
            <person name="Krizsan K."/>
            <person name="Almasi E."/>
            <person name="Merenyi Z."/>
            <person name="Sahu N."/>
            <person name="Viragh M."/>
            <person name="Koszo T."/>
            <person name="Mondo S."/>
            <person name="Kiss B."/>
            <person name="Balint B."/>
            <person name="Kues U."/>
            <person name="Barry K."/>
            <person name="Hegedus J.C."/>
            <person name="Henrissat B."/>
            <person name="Johnson J."/>
            <person name="Lipzen A."/>
            <person name="Ohm R."/>
            <person name="Nagy I."/>
            <person name="Pangilinan J."/>
            <person name="Yan J."/>
            <person name="Xiong Y."/>
            <person name="Grigoriev I.V."/>
            <person name="Hibbett D.S."/>
            <person name="Nagy L.G."/>
        </authorList>
    </citation>
    <scope>NUCLEOTIDE SEQUENCE [LARGE SCALE GENOMIC DNA]</scope>
    <source>
        <strain evidence="7 8">SZMC22713</strain>
    </source>
</reference>